<feature type="compositionally biased region" description="Basic and acidic residues" evidence="10">
    <location>
        <begin position="69"/>
        <end position="78"/>
    </location>
</feature>
<proteinExistence type="inferred from homology"/>
<feature type="region of interest" description="Disordered" evidence="10">
    <location>
        <begin position="49"/>
        <end position="78"/>
    </location>
</feature>
<gene>
    <name evidence="9" type="primary">tatA</name>
    <name evidence="11" type="ORF">ODE01S_13310</name>
</gene>
<comment type="function">
    <text evidence="9">Part of the twin-arginine translocation (Tat) system that transports large folded proteins containing a characteristic twin-arginine motif in their signal peptide across membranes. TatA could form the protein-conducting channel of the Tat system.</text>
</comment>
<evidence type="ECO:0000256" key="9">
    <source>
        <dbReference type="HAMAP-Rule" id="MF_00236"/>
    </source>
</evidence>
<evidence type="ECO:0000256" key="6">
    <source>
        <dbReference type="ARBA" id="ARBA00022989"/>
    </source>
</evidence>
<dbReference type="PANTHER" id="PTHR42982:SF1">
    <property type="entry name" value="SEC-INDEPENDENT PROTEIN TRANSLOCASE PROTEIN TATA"/>
    <property type="match status" value="1"/>
</dbReference>
<dbReference type="InterPro" id="IPR003369">
    <property type="entry name" value="TatA/B/E"/>
</dbReference>
<keyword evidence="2 9" id="KW-0813">Transport</keyword>
<reference evidence="11 12" key="1">
    <citation type="submission" date="2019-07" db="EMBL/GenBank/DDBJ databases">
        <title>Whole genome shotgun sequence of Oceanithermus desulfurans NBRC 100063.</title>
        <authorList>
            <person name="Hosoyama A."/>
            <person name="Uohara A."/>
            <person name="Ohji S."/>
            <person name="Ichikawa N."/>
        </authorList>
    </citation>
    <scope>NUCLEOTIDE SEQUENCE [LARGE SCALE GENOMIC DNA]</scope>
    <source>
        <strain evidence="11 12">NBRC 100063</strain>
    </source>
</reference>
<comment type="subcellular location">
    <subcellularLocation>
        <location evidence="1 9">Cell membrane</location>
        <topology evidence="1 9">Single-pass membrane protein</topology>
    </subcellularLocation>
</comment>
<dbReference type="Proteomes" id="UP000321827">
    <property type="component" value="Unassembled WGS sequence"/>
</dbReference>
<evidence type="ECO:0000256" key="8">
    <source>
        <dbReference type="ARBA" id="ARBA00023136"/>
    </source>
</evidence>
<evidence type="ECO:0000313" key="12">
    <source>
        <dbReference type="Proteomes" id="UP000321827"/>
    </source>
</evidence>
<evidence type="ECO:0000256" key="7">
    <source>
        <dbReference type="ARBA" id="ARBA00023010"/>
    </source>
</evidence>
<evidence type="ECO:0000256" key="5">
    <source>
        <dbReference type="ARBA" id="ARBA00022927"/>
    </source>
</evidence>
<dbReference type="PANTHER" id="PTHR42982">
    <property type="entry name" value="SEC-INDEPENDENT PROTEIN TRANSLOCASE PROTEIN TATA"/>
    <property type="match status" value="1"/>
</dbReference>
<dbReference type="GO" id="GO:0008320">
    <property type="term" value="F:protein transmembrane transporter activity"/>
    <property type="evidence" value="ECO:0007669"/>
    <property type="project" value="UniProtKB-UniRule"/>
</dbReference>
<keyword evidence="6 9" id="KW-1133">Transmembrane helix</keyword>
<comment type="subunit">
    <text evidence="9">Forms a complex with TatC.</text>
</comment>
<dbReference type="GO" id="GO:0043953">
    <property type="term" value="P:protein transport by the Tat complex"/>
    <property type="evidence" value="ECO:0007669"/>
    <property type="project" value="UniProtKB-UniRule"/>
</dbReference>
<dbReference type="InterPro" id="IPR006312">
    <property type="entry name" value="TatA/E"/>
</dbReference>
<organism evidence="11 12">
    <name type="scientific">Oceanithermus desulfurans NBRC 100063</name>
    <dbReference type="NCBI Taxonomy" id="1227550"/>
    <lineage>
        <taxon>Bacteria</taxon>
        <taxon>Thermotogati</taxon>
        <taxon>Deinococcota</taxon>
        <taxon>Deinococci</taxon>
        <taxon>Thermales</taxon>
        <taxon>Thermaceae</taxon>
        <taxon>Oceanithermus</taxon>
    </lineage>
</organism>
<dbReference type="AlphaFoldDB" id="A0A511RLG1"/>
<sequence>MNLGMPEILIILVIVLILFGPKKLPELARGLGQSIREFKKGASEIKQEFEQAVDLEPEKPAPQPSAAPEAEKKPAGDA</sequence>
<accession>A0A511RLG1</accession>
<evidence type="ECO:0000313" key="11">
    <source>
        <dbReference type="EMBL" id="GEM89897.1"/>
    </source>
</evidence>
<evidence type="ECO:0000256" key="4">
    <source>
        <dbReference type="ARBA" id="ARBA00022692"/>
    </source>
</evidence>
<dbReference type="OrthoDB" id="9800908at2"/>
<comment type="similarity">
    <text evidence="9">Belongs to the TatA/E family.</text>
</comment>
<dbReference type="NCBIfam" id="TIGR01411">
    <property type="entry name" value="tatAE"/>
    <property type="match status" value="1"/>
</dbReference>
<keyword evidence="4 9" id="KW-0812">Transmembrane</keyword>
<evidence type="ECO:0000256" key="3">
    <source>
        <dbReference type="ARBA" id="ARBA00022475"/>
    </source>
</evidence>
<dbReference type="HAMAP" id="MF_00236">
    <property type="entry name" value="TatA_E"/>
    <property type="match status" value="1"/>
</dbReference>
<comment type="caution">
    <text evidence="11">The sequence shown here is derived from an EMBL/GenBank/DDBJ whole genome shotgun (WGS) entry which is preliminary data.</text>
</comment>
<keyword evidence="5 9" id="KW-0653">Protein transport</keyword>
<name>A0A511RLG1_9DEIN</name>
<protein>
    <recommendedName>
        <fullName evidence="9">Sec-independent protein translocase protein TatA</fullName>
    </recommendedName>
</protein>
<dbReference type="Pfam" id="PF02416">
    <property type="entry name" value="TatA_B_E"/>
    <property type="match status" value="1"/>
</dbReference>
<dbReference type="RefSeq" id="WP_147147151.1">
    <property type="nucleotide sequence ID" value="NZ_BJXN01000008.1"/>
</dbReference>
<evidence type="ECO:0000256" key="10">
    <source>
        <dbReference type="SAM" id="MobiDB-lite"/>
    </source>
</evidence>
<dbReference type="EMBL" id="BJXN01000008">
    <property type="protein sequence ID" value="GEM89897.1"/>
    <property type="molecule type" value="Genomic_DNA"/>
</dbReference>
<evidence type="ECO:0000256" key="2">
    <source>
        <dbReference type="ARBA" id="ARBA00022448"/>
    </source>
</evidence>
<dbReference type="Gene3D" id="1.20.5.3310">
    <property type="match status" value="1"/>
</dbReference>
<keyword evidence="3 9" id="KW-1003">Cell membrane</keyword>
<dbReference type="NCBIfam" id="NF011430">
    <property type="entry name" value="PRK14861.1"/>
    <property type="match status" value="1"/>
</dbReference>
<keyword evidence="7 9" id="KW-0811">Translocation</keyword>
<keyword evidence="8 9" id="KW-0472">Membrane</keyword>
<evidence type="ECO:0000256" key="1">
    <source>
        <dbReference type="ARBA" id="ARBA00004162"/>
    </source>
</evidence>
<dbReference type="GO" id="GO:0033281">
    <property type="term" value="C:TAT protein transport complex"/>
    <property type="evidence" value="ECO:0007669"/>
    <property type="project" value="UniProtKB-UniRule"/>
</dbReference>